<dbReference type="Proteomes" id="UP000754883">
    <property type="component" value="Unassembled WGS sequence"/>
</dbReference>
<reference evidence="2 3" key="2">
    <citation type="submission" date="2021-10" db="EMBL/GenBank/DDBJ databases">
        <authorList>
            <person name="Piombo E."/>
        </authorList>
    </citation>
    <scope>NUCLEOTIDE SEQUENCE [LARGE SCALE GENOMIC DNA]</scope>
</reference>
<feature type="region of interest" description="Disordered" evidence="1">
    <location>
        <begin position="1"/>
        <end position="65"/>
    </location>
</feature>
<accession>A0A9N9UDS0</accession>
<gene>
    <name evidence="2" type="ORF">CBYS24578_00012731</name>
</gene>
<reference evidence="3" key="1">
    <citation type="submission" date="2019-06" db="EMBL/GenBank/DDBJ databases">
        <authorList>
            <person name="Broberg M."/>
        </authorList>
    </citation>
    <scope>NUCLEOTIDE SEQUENCE [LARGE SCALE GENOMIC DNA]</scope>
</reference>
<sequence length="237" mass="25335">MVERTDPSPSGSSQQSGQRSPESQGRSRDSRRGGRASWREGHSSGPYHQRPHRAGSAQSGLATSSAANQYDEAVVVTASNGDAAAPAGAPTPPTRAMTDLRLDEVPSASNTNVPQQNLSGGSDHGDRRQVQGAQSFDSFDHGPVTFVIFANPNGPPPEVDYSHLRGGPPPDEYGITCYGYRDSSGCYREYHAPNEANGTVRFIGGHQSRRSDTLVQDFGYPAGNAQRHLEADDQRDA</sequence>
<feature type="region of interest" description="Disordered" evidence="1">
    <location>
        <begin position="107"/>
        <end position="129"/>
    </location>
</feature>
<feature type="region of interest" description="Disordered" evidence="1">
    <location>
        <begin position="217"/>
        <end position="237"/>
    </location>
</feature>
<dbReference type="AlphaFoldDB" id="A0A9N9UDS0"/>
<feature type="compositionally biased region" description="Basic and acidic residues" evidence="1">
    <location>
        <begin position="227"/>
        <end position="237"/>
    </location>
</feature>
<evidence type="ECO:0000313" key="3">
    <source>
        <dbReference type="Proteomes" id="UP000754883"/>
    </source>
</evidence>
<dbReference type="OrthoDB" id="10653414at2759"/>
<comment type="caution">
    <text evidence="2">The sequence shown here is derived from an EMBL/GenBank/DDBJ whole genome shotgun (WGS) entry which is preliminary data.</text>
</comment>
<protein>
    <submittedName>
        <fullName evidence="2">Uncharacterized protein</fullName>
    </submittedName>
</protein>
<keyword evidence="3" id="KW-1185">Reference proteome</keyword>
<feature type="compositionally biased region" description="Basic and acidic residues" evidence="1">
    <location>
        <begin position="25"/>
        <end position="42"/>
    </location>
</feature>
<dbReference type="EMBL" id="CABFNO020001404">
    <property type="protein sequence ID" value="CAG9986454.1"/>
    <property type="molecule type" value="Genomic_DNA"/>
</dbReference>
<proteinExistence type="predicted"/>
<feature type="compositionally biased region" description="Polar residues" evidence="1">
    <location>
        <begin position="56"/>
        <end position="65"/>
    </location>
</feature>
<feature type="compositionally biased region" description="Polar residues" evidence="1">
    <location>
        <begin position="107"/>
        <end position="120"/>
    </location>
</feature>
<evidence type="ECO:0000256" key="1">
    <source>
        <dbReference type="SAM" id="MobiDB-lite"/>
    </source>
</evidence>
<name>A0A9N9UDS0_9HYPO</name>
<feature type="compositionally biased region" description="Low complexity" evidence="1">
    <location>
        <begin position="7"/>
        <end position="24"/>
    </location>
</feature>
<organism evidence="2 3">
    <name type="scientific">Clonostachys byssicola</name>
    <dbReference type="NCBI Taxonomy" id="160290"/>
    <lineage>
        <taxon>Eukaryota</taxon>
        <taxon>Fungi</taxon>
        <taxon>Dikarya</taxon>
        <taxon>Ascomycota</taxon>
        <taxon>Pezizomycotina</taxon>
        <taxon>Sordariomycetes</taxon>
        <taxon>Hypocreomycetidae</taxon>
        <taxon>Hypocreales</taxon>
        <taxon>Bionectriaceae</taxon>
        <taxon>Clonostachys</taxon>
    </lineage>
</organism>
<evidence type="ECO:0000313" key="2">
    <source>
        <dbReference type="EMBL" id="CAG9986454.1"/>
    </source>
</evidence>